<organism evidence="2 3">
    <name type="scientific">Nocardioides zeicaulis</name>
    <dbReference type="NCBI Taxonomy" id="1776857"/>
    <lineage>
        <taxon>Bacteria</taxon>
        <taxon>Bacillati</taxon>
        <taxon>Actinomycetota</taxon>
        <taxon>Actinomycetes</taxon>
        <taxon>Propionibacteriales</taxon>
        <taxon>Nocardioidaceae</taxon>
        <taxon>Nocardioides</taxon>
    </lineage>
</organism>
<proteinExistence type="predicted"/>
<reference evidence="2 3" key="1">
    <citation type="submission" date="2024-09" db="EMBL/GenBank/DDBJ databases">
        <authorList>
            <person name="Sun Q."/>
            <person name="Mori K."/>
        </authorList>
    </citation>
    <scope>NUCLEOTIDE SEQUENCE [LARGE SCALE GENOMIC DNA]</scope>
    <source>
        <strain evidence="2 3">CCM 8654</strain>
    </source>
</reference>
<dbReference type="Proteomes" id="UP001589698">
    <property type="component" value="Unassembled WGS sequence"/>
</dbReference>
<comment type="caution">
    <text evidence="2">The sequence shown here is derived from an EMBL/GenBank/DDBJ whole genome shotgun (WGS) entry which is preliminary data.</text>
</comment>
<dbReference type="SMART" id="SM00900">
    <property type="entry name" value="FMN_bind"/>
    <property type="match status" value="1"/>
</dbReference>
<evidence type="ECO:0000313" key="3">
    <source>
        <dbReference type="Proteomes" id="UP001589698"/>
    </source>
</evidence>
<dbReference type="Gene3D" id="3.90.1010.20">
    <property type="match status" value="1"/>
</dbReference>
<sequence length="147" mass="14921">MSGVRRIIAWASTTVTLLVLLLGYHTSTSATVASQSETVISSGTVAGSAASRSPGSTTQVAGDVVQTRYGPVQVQLSVSGGEVTSVSVLQYPSGDPRSSQISGYALPVLTDETVSAQSSSIDMVSGATFTSTGYVQSLQSALDRAGL</sequence>
<gene>
    <name evidence="2" type="ORF">ACFFJG_15940</name>
</gene>
<name>A0ABV6E4R7_9ACTN</name>
<dbReference type="EMBL" id="JBHLXH010000002">
    <property type="protein sequence ID" value="MFC0223978.1"/>
    <property type="molecule type" value="Genomic_DNA"/>
</dbReference>
<keyword evidence="3" id="KW-1185">Reference proteome</keyword>
<dbReference type="InterPro" id="IPR007329">
    <property type="entry name" value="FMN-bd"/>
</dbReference>
<evidence type="ECO:0000259" key="1">
    <source>
        <dbReference type="SMART" id="SM00900"/>
    </source>
</evidence>
<dbReference type="RefSeq" id="WP_378519770.1">
    <property type="nucleotide sequence ID" value="NZ_CBCSDI010000046.1"/>
</dbReference>
<protein>
    <submittedName>
        <fullName evidence="2">FMN-binding protein</fullName>
    </submittedName>
</protein>
<feature type="domain" description="FMN-binding" evidence="1">
    <location>
        <begin position="68"/>
        <end position="145"/>
    </location>
</feature>
<accession>A0ABV6E4R7</accession>
<evidence type="ECO:0000313" key="2">
    <source>
        <dbReference type="EMBL" id="MFC0223978.1"/>
    </source>
</evidence>
<dbReference type="Pfam" id="PF04205">
    <property type="entry name" value="FMN_bind"/>
    <property type="match status" value="1"/>
</dbReference>